<dbReference type="InterPro" id="IPR001138">
    <property type="entry name" value="Zn2Cys6_DnaBD"/>
</dbReference>
<dbReference type="InterPro" id="IPR036864">
    <property type="entry name" value="Zn2-C6_fun-type_DNA-bd_sf"/>
</dbReference>
<feature type="region of interest" description="Disordered" evidence="8">
    <location>
        <begin position="88"/>
        <end position="128"/>
    </location>
</feature>
<dbReference type="SUPFAM" id="SSF57701">
    <property type="entry name" value="Zn2/Cys6 DNA-binding domain"/>
    <property type="match status" value="1"/>
</dbReference>
<keyword evidence="2" id="KW-0479">Metal-binding</keyword>
<evidence type="ECO:0000313" key="12">
    <source>
        <dbReference type="Proteomes" id="UP000184356"/>
    </source>
</evidence>
<dbReference type="PANTHER" id="PTHR31313:SF85">
    <property type="entry name" value="ZN(II)2CYS6 TRANSCRIPTION FACTOR (EUROFUNG)"/>
    <property type="match status" value="1"/>
</dbReference>
<evidence type="ECO:0000256" key="3">
    <source>
        <dbReference type="ARBA" id="ARBA00022833"/>
    </source>
</evidence>
<keyword evidence="3" id="KW-0862">Zinc</keyword>
<dbReference type="EMBL" id="KV878582">
    <property type="protein sequence ID" value="OJJ63791.1"/>
    <property type="molecule type" value="Genomic_DNA"/>
</dbReference>
<comment type="subcellular location">
    <subcellularLocation>
        <location evidence="1">Nucleus</location>
    </subcellularLocation>
</comment>
<keyword evidence="6" id="KW-0804">Transcription</keyword>
<evidence type="ECO:0000259" key="9">
    <source>
        <dbReference type="SMART" id="SM00066"/>
    </source>
</evidence>
<proteinExistence type="predicted"/>
<keyword evidence="12" id="KW-1185">Reference proteome</keyword>
<feature type="region of interest" description="Disordered" evidence="8">
    <location>
        <begin position="623"/>
        <end position="667"/>
    </location>
</feature>
<dbReference type="InterPro" id="IPR051615">
    <property type="entry name" value="Transcr_Regulatory_Elem"/>
</dbReference>
<dbReference type="AlphaFoldDB" id="A0A1L9TWH8"/>
<evidence type="ECO:0000256" key="7">
    <source>
        <dbReference type="ARBA" id="ARBA00023242"/>
    </source>
</evidence>
<keyword evidence="7" id="KW-0539">Nucleus</keyword>
<evidence type="ECO:0008006" key="13">
    <source>
        <dbReference type="Google" id="ProtNLM"/>
    </source>
</evidence>
<dbReference type="RefSeq" id="XP_040707597.1">
    <property type="nucleotide sequence ID" value="XM_040841068.1"/>
</dbReference>
<dbReference type="GeneID" id="63757141"/>
<dbReference type="GO" id="GO:0008270">
    <property type="term" value="F:zinc ion binding"/>
    <property type="evidence" value="ECO:0007669"/>
    <property type="project" value="InterPro"/>
</dbReference>
<dbReference type="Gene3D" id="4.10.240.10">
    <property type="entry name" value="Zn(2)-C6 fungal-type DNA-binding domain"/>
    <property type="match status" value="1"/>
</dbReference>
<feature type="domain" description="Xylanolytic transcriptional activator regulatory" evidence="10">
    <location>
        <begin position="309"/>
        <end position="384"/>
    </location>
</feature>
<protein>
    <recommendedName>
        <fullName evidence="13">Zn(2)-C6 fungal-type domain-containing protein</fullName>
    </recommendedName>
</protein>
<evidence type="ECO:0000313" key="11">
    <source>
        <dbReference type="EMBL" id="OJJ63791.1"/>
    </source>
</evidence>
<organism evidence="11 12">
    <name type="scientific">Aspergillus sydowii CBS 593.65</name>
    <dbReference type="NCBI Taxonomy" id="1036612"/>
    <lineage>
        <taxon>Eukaryota</taxon>
        <taxon>Fungi</taxon>
        <taxon>Dikarya</taxon>
        <taxon>Ascomycota</taxon>
        <taxon>Pezizomycotina</taxon>
        <taxon>Eurotiomycetes</taxon>
        <taxon>Eurotiomycetidae</taxon>
        <taxon>Eurotiales</taxon>
        <taxon>Aspergillaceae</taxon>
        <taxon>Aspergillus</taxon>
        <taxon>Aspergillus subgen. Nidulantes</taxon>
    </lineage>
</organism>
<evidence type="ECO:0000256" key="4">
    <source>
        <dbReference type="ARBA" id="ARBA00023015"/>
    </source>
</evidence>
<dbReference type="GO" id="GO:0005634">
    <property type="term" value="C:nucleus"/>
    <property type="evidence" value="ECO:0007669"/>
    <property type="project" value="UniProtKB-SubCell"/>
</dbReference>
<keyword evidence="5" id="KW-0238">DNA-binding</keyword>
<dbReference type="SMART" id="SM00906">
    <property type="entry name" value="Fungal_trans"/>
    <property type="match status" value="1"/>
</dbReference>
<evidence type="ECO:0000256" key="8">
    <source>
        <dbReference type="SAM" id="MobiDB-lite"/>
    </source>
</evidence>
<dbReference type="Pfam" id="PF04082">
    <property type="entry name" value="Fungal_trans"/>
    <property type="match status" value="1"/>
</dbReference>
<dbReference type="PANTHER" id="PTHR31313">
    <property type="entry name" value="TY1 ENHANCER ACTIVATOR"/>
    <property type="match status" value="1"/>
</dbReference>
<dbReference type="InterPro" id="IPR007219">
    <property type="entry name" value="XnlR_reg_dom"/>
</dbReference>
<evidence type="ECO:0000259" key="10">
    <source>
        <dbReference type="SMART" id="SM00906"/>
    </source>
</evidence>
<dbReference type="Pfam" id="PF00172">
    <property type="entry name" value="Zn_clus"/>
    <property type="match status" value="1"/>
</dbReference>
<dbReference type="GO" id="GO:0003677">
    <property type="term" value="F:DNA binding"/>
    <property type="evidence" value="ECO:0007669"/>
    <property type="project" value="UniProtKB-KW"/>
</dbReference>
<sequence length="747" mass="82869">MADVSVKANPSRKSAFSCEGCRKRKVGFLSLRPASRARVKCNGASPSCSRCAARGTPCVYSLAPTLSYTKQLERRVVELEDALAKYRNEQSRDVAEGSPSSATSTGESSLNSRIFNRKGNDTDDDQDLSRDFEGLKVEHDGRVSFHGPTSLFQLPSGALNPAASGSQLAAQAGERKERLVNNAWRERAIEQMATMPEPFRFLLDSHWCWIQPLFNFVYRPAFTRDMKLNGPYYSDALLNAILSHSVRWCKTEPRIHSILESYDGGAAFWNRAVTGLHDSLKDGHVDIPTIQTLLLLSARECGQGHRTQAWLYSGMAFRMLDDLGITIDSRKYSDSAQLSDEDIEIRNRLFWSCYFWDKIVSLYFGRSPTLQSSQGCPPRTILDDTAELESWAPHGIVFADGAQYPPTPAHSTSCFIEMCGLMEILNQILIHIYDHNRQISEAELHTCVGEQSRNLAGWWDDLPEHLKLIPTALPPYSPPSHIVTLNCVYHTINILIHRPILCSKWTREAYDKSHLVHCMTSATAILSIFGMYERTFGDGRVVLSTAYSVYTAASIFLLEIQALKYAAPGTLDKLKICILALDRVRVSSPVITTALSLVYQEIQRLQVDHNIVLSIPPPGTIHLSTSHSDSASTQPSLNLQTTSHHVSTHHTTPPSISPGGADISTSTSQYYPYQQPIQAQEFGAPSQALPRLAVMHDVGSGLPEALMSLDNPASYEITPEVFEAFSYAEPITTNVTPAEGYGWVGRP</sequence>
<feature type="compositionally biased region" description="Low complexity" evidence="8">
    <location>
        <begin position="96"/>
        <end position="109"/>
    </location>
</feature>
<dbReference type="STRING" id="1036612.A0A1L9TWH8"/>
<dbReference type="SMART" id="SM00066">
    <property type="entry name" value="GAL4"/>
    <property type="match status" value="1"/>
</dbReference>
<evidence type="ECO:0000256" key="1">
    <source>
        <dbReference type="ARBA" id="ARBA00004123"/>
    </source>
</evidence>
<dbReference type="CDD" id="cd00067">
    <property type="entry name" value="GAL4"/>
    <property type="match status" value="1"/>
</dbReference>
<dbReference type="OrthoDB" id="4161332at2759"/>
<dbReference type="CDD" id="cd12148">
    <property type="entry name" value="fungal_TF_MHR"/>
    <property type="match status" value="1"/>
</dbReference>
<evidence type="ECO:0000256" key="6">
    <source>
        <dbReference type="ARBA" id="ARBA00023163"/>
    </source>
</evidence>
<feature type="domain" description="Zn(2)-C6 fungal-type" evidence="9">
    <location>
        <begin position="12"/>
        <end position="69"/>
    </location>
</feature>
<dbReference type="Proteomes" id="UP000184356">
    <property type="component" value="Unassembled WGS sequence"/>
</dbReference>
<evidence type="ECO:0000256" key="2">
    <source>
        <dbReference type="ARBA" id="ARBA00022723"/>
    </source>
</evidence>
<feature type="compositionally biased region" description="Polar residues" evidence="8">
    <location>
        <begin position="623"/>
        <end position="640"/>
    </location>
</feature>
<dbReference type="GO" id="GO:0006351">
    <property type="term" value="P:DNA-templated transcription"/>
    <property type="evidence" value="ECO:0007669"/>
    <property type="project" value="InterPro"/>
</dbReference>
<evidence type="ECO:0000256" key="5">
    <source>
        <dbReference type="ARBA" id="ARBA00023125"/>
    </source>
</evidence>
<gene>
    <name evidence="11" type="ORF">ASPSYDRAFT_140642</name>
</gene>
<reference evidence="12" key="1">
    <citation type="journal article" date="2017" name="Genome Biol.">
        <title>Comparative genomics reveals high biological diversity and specific adaptations in the industrially and medically important fungal genus Aspergillus.</title>
        <authorList>
            <person name="de Vries R.P."/>
            <person name="Riley R."/>
            <person name="Wiebenga A."/>
            <person name="Aguilar-Osorio G."/>
            <person name="Amillis S."/>
            <person name="Uchima C.A."/>
            <person name="Anderluh G."/>
            <person name="Asadollahi M."/>
            <person name="Askin M."/>
            <person name="Barry K."/>
            <person name="Battaglia E."/>
            <person name="Bayram O."/>
            <person name="Benocci T."/>
            <person name="Braus-Stromeyer S.A."/>
            <person name="Caldana C."/>
            <person name="Canovas D."/>
            <person name="Cerqueira G.C."/>
            <person name="Chen F."/>
            <person name="Chen W."/>
            <person name="Choi C."/>
            <person name="Clum A."/>
            <person name="Dos Santos R.A."/>
            <person name="Damasio A.R."/>
            <person name="Diallinas G."/>
            <person name="Emri T."/>
            <person name="Fekete E."/>
            <person name="Flipphi M."/>
            <person name="Freyberg S."/>
            <person name="Gallo A."/>
            <person name="Gournas C."/>
            <person name="Habgood R."/>
            <person name="Hainaut M."/>
            <person name="Harispe M.L."/>
            <person name="Henrissat B."/>
            <person name="Hilden K.S."/>
            <person name="Hope R."/>
            <person name="Hossain A."/>
            <person name="Karabika E."/>
            <person name="Karaffa L."/>
            <person name="Karanyi Z."/>
            <person name="Krasevec N."/>
            <person name="Kuo A."/>
            <person name="Kusch H."/>
            <person name="LaButti K."/>
            <person name="Lagendijk E.L."/>
            <person name="Lapidus A."/>
            <person name="Levasseur A."/>
            <person name="Lindquist E."/>
            <person name="Lipzen A."/>
            <person name="Logrieco A.F."/>
            <person name="MacCabe A."/>
            <person name="Maekelae M.R."/>
            <person name="Malavazi I."/>
            <person name="Melin P."/>
            <person name="Meyer V."/>
            <person name="Mielnichuk N."/>
            <person name="Miskei M."/>
            <person name="Molnar A.P."/>
            <person name="Mule G."/>
            <person name="Ngan C.Y."/>
            <person name="Orejas M."/>
            <person name="Orosz E."/>
            <person name="Ouedraogo J.P."/>
            <person name="Overkamp K.M."/>
            <person name="Park H.-S."/>
            <person name="Perrone G."/>
            <person name="Piumi F."/>
            <person name="Punt P.J."/>
            <person name="Ram A.F."/>
            <person name="Ramon A."/>
            <person name="Rauscher S."/>
            <person name="Record E."/>
            <person name="Riano-Pachon D.M."/>
            <person name="Robert V."/>
            <person name="Roehrig J."/>
            <person name="Ruller R."/>
            <person name="Salamov A."/>
            <person name="Salih N.S."/>
            <person name="Samson R.A."/>
            <person name="Sandor E."/>
            <person name="Sanguinetti M."/>
            <person name="Schuetze T."/>
            <person name="Sepcic K."/>
            <person name="Shelest E."/>
            <person name="Sherlock G."/>
            <person name="Sophianopoulou V."/>
            <person name="Squina F.M."/>
            <person name="Sun H."/>
            <person name="Susca A."/>
            <person name="Todd R.B."/>
            <person name="Tsang A."/>
            <person name="Unkles S.E."/>
            <person name="van de Wiele N."/>
            <person name="van Rossen-Uffink D."/>
            <person name="Oliveira J.V."/>
            <person name="Vesth T.C."/>
            <person name="Visser J."/>
            <person name="Yu J.-H."/>
            <person name="Zhou M."/>
            <person name="Andersen M.R."/>
            <person name="Archer D.B."/>
            <person name="Baker S.E."/>
            <person name="Benoit I."/>
            <person name="Brakhage A.A."/>
            <person name="Braus G.H."/>
            <person name="Fischer R."/>
            <person name="Frisvad J.C."/>
            <person name="Goldman G.H."/>
            <person name="Houbraken J."/>
            <person name="Oakley B."/>
            <person name="Pocsi I."/>
            <person name="Scazzocchio C."/>
            <person name="Seiboth B."/>
            <person name="vanKuyk P.A."/>
            <person name="Wortman J."/>
            <person name="Dyer P.S."/>
            <person name="Grigoriev I.V."/>
        </authorList>
    </citation>
    <scope>NUCLEOTIDE SEQUENCE [LARGE SCALE GENOMIC DNA]</scope>
    <source>
        <strain evidence="12">CBS 593.65</strain>
    </source>
</reference>
<name>A0A1L9TWH8_9EURO</name>
<dbReference type="GO" id="GO:0000981">
    <property type="term" value="F:DNA-binding transcription factor activity, RNA polymerase II-specific"/>
    <property type="evidence" value="ECO:0007669"/>
    <property type="project" value="InterPro"/>
</dbReference>
<keyword evidence="4" id="KW-0805">Transcription regulation</keyword>
<dbReference type="VEuPathDB" id="FungiDB:ASPSYDRAFT_140642"/>
<feature type="compositionally biased region" description="Low complexity" evidence="8">
    <location>
        <begin position="641"/>
        <end position="667"/>
    </location>
</feature>
<accession>A0A1L9TWH8</accession>